<comment type="pathway">
    <text evidence="1 7">Cell wall biogenesis; peptidoglycan biosynthesis.</text>
</comment>
<dbReference type="InterPro" id="IPR036366">
    <property type="entry name" value="PGBDSf"/>
</dbReference>
<accession>A0ABT2NJG6</accession>
<dbReference type="InterPro" id="IPR005490">
    <property type="entry name" value="LD_TPept_cat_dom"/>
</dbReference>
<sequence length="537" mass="59751">MTARLHRHAALCPRIILVVLLGLLSIMPLRAGAEISPFRQSVAEAAGDDPVLAGFYRDHDYAPVWTSAADAARRAALFIALDHAGDHGLPVSKYGADQLREAFARMTSERQRGRLEVALSRAFLAYAHDVQTGFIKPASVDPGLVRAVPERDLRAMLEQFLSAEPHGFFRALPPQVPQYAQLMKARLDLERAAAAGGWGPALRIGKLEPGAEGAQVAALRDKLVALGYLRASASQTYDGALQKAVQRFQLDNGMEADGVVGEGTVEELNRTPVERLKSVLVAMERLRWMNGIPLGQRHIWVNLPDFTAKIVDDGKVTFETVTVVGMNQGDRRSPEFSDQMEFMVINPTWNVPRSIATKEYLPMLQKDPNSVRHLRITDRRGRPVDRETVDFTQFTPGNFPFAMSQPPSGDNALGLVKFMFPNPYNIYLHDTPSKSLFKREVRAFSHGCIRLGSPFDFAYTLLARQSDDPVGLFKSYLQTGRESTLPLDRPVPVHLVYFTAWPSAKGRIDYRRDVYGRDGRIFEAMREAGLELAEVQG</sequence>
<dbReference type="CDD" id="cd16913">
    <property type="entry name" value="YkuD_like"/>
    <property type="match status" value="1"/>
</dbReference>
<comment type="caution">
    <text evidence="9">The sequence shown here is derived from an EMBL/GenBank/DDBJ whole genome shotgun (WGS) entry which is preliminary data.</text>
</comment>
<dbReference type="Gene3D" id="1.10.101.10">
    <property type="entry name" value="PGBD-like superfamily/PGBD"/>
    <property type="match status" value="1"/>
</dbReference>
<dbReference type="Pfam" id="PF03734">
    <property type="entry name" value="YkuD"/>
    <property type="match status" value="1"/>
</dbReference>
<dbReference type="InterPro" id="IPR052905">
    <property type="entry name" value="LD-transpeptidase_YkuD-like"/>
</dbReference>
<dbReference type="PANTHER" id="PTHR41533:SF2">
    <property type="entry name" value="BLR7131 PROTEIN"/>
    <property type="match status" value="1"/>
</dbReference>
<keyword evidence="3" id="KW-0808">Transferase</keyword>
<evidence type="ECO:0000256" key="7">
    <source>
        <dbReference type="PROSITE-ProRule" id="PRU01373"/>
    </source>
</evidence>
<dbReference type="InterPro" id="IPR002477">
    <property type="entry name" value="Peptidoglycan-bd-like"/>
</dbReference>
<protein>
    <submittedName>
        <fullName evidence="9">L,D-transpeptidase family protein</fullName>
    </submittedName>
</protein>
<evidence type="ECO:0000256" key="1">
    <source>
        <dbReference type="ARBA" id="ARBA00004752"/>
    </source>
</evidence>
<dbReference type="RefSeq" id="WP_261494296.1">
    <property type="nucleotide sequence ID" value="NZ_JAOCQF010000001.1"/>
</dbReference>
<comment type="similarity">
    <text evidence="2">Belongs to the YkuD family.</text>
</comment>
<dbReference type="InterPro" id="IPR045380">
    <property type="entry name" value="LD_TPept_scaffold_dom"/>
</dbReference>
<feature type="active site" description="Proton donor/acceptor" evidence="7">
    <location>
        <position position="429"/>
    </location>
</feature>
<dbReference type="InterPro" id="IPR038063">
    <property type="entry name" value="Transpep_catalytic_dom"/>
</dbReference>
<evidence type="ECO:0000313" key="9">
    <source>
        <dbReference type="EMBL" id="MCT8328875.1"/>
    </source>
</evidence>
<reference evidence="10" key="1">
    <citation type="submission" date="2023-07" db="EMBL/GenBank/DDBJ databases">
        <title>Defluviimonas sediminis sp. nov., isolated from mangrove sediment.</title>
        <authorList>
            <person name="Liu L."/>
            <person name="Li J."/>
            <person name="Huang Y."/>
            <person name="Pan J."/>
            <person name="Li M."/>
        </authorList>
    </citation>
    <scope>NUCLEOTIDE SEQUENCE [LARGE SCALE GENOMIC DNA]</scope>
    <source>
        <strain evidence="10">FT324</strain>
    </source>
</reference>
<evidence type="ECO:0000313" key="10">
    <source>
        <dbReference type="Proteomes" id="UP001205601"/>
    </source>
</evidence>
<proteinExistence type="inferred from homology"/>
<feature type="domain" description="L,D-TPase catalytic" evidence="8">
    <location>
        <begin position="297"/>
        <end position="473"/>
    </location>
</feature>
<dbReference type="EMBL" id="JAOCQF010000001">
    <property type="protein sequence ID" value="MCT8328875.1"/>
    <property type="molecule type" value="Genomic_DNA"/>
</dbReference>
<dbReference type="SUPFAM" id="SSF47090">
    <property type="entry name" value="PGBD-like"/>
    <property type="match status" value="1"/>
</dbReference>
<dbReference type="InterPro" id="IPR036365">
    <property type="entry name" value="PGBD-like_sf"/>
</dbReference>
<keyword evidence="5 7" id="KW-0573">Peptidoglycan synthesis</keyword>
<evidence type="ECO:0000256" key="2">
    <source>
        <dbReference type="ARBA" id="ARBA00005992"/>
    </source>
</evidence>
<dbReference type="PROSITE" id="PS52029">
    <property type="entry name" value="LD_TPASE"/>
    <property type="match status" value="1"/>
</dbReference>
<evidence type="ECO:0000259" key="8">
    <source>
        <dbReference type="PROSITE" id="PS52029"/>
    </source>
</evidence>
<dbReference type="Pfam" id="PF01471">
    <property type="entry name" value="PG_binding_1"/>
    <property type="match status" value="1"/>
</dbReference>
<keyword evidence="4 7" id="KW-0133">Cell shape</keyword>
<dbReference type="Gene3D" id="2.40.440.10">
    <property type="entry name" value="L,D-transpeptidase catalytic domain-like"/>
    <property type="match status" value="1"/>
</dbReference>
<evidence type="ECO:0000256" key="4">
    <source>
        <dbReference type="ARBA" id="ARBA00022960"/>
    </source>
</evidence>
<dbReference type="SUPFAM" id="SSF141523">
    <property type="entry name" value="L,D-transpeptidase catalytic domain-like"/>
    <property type="match status" value="1"/>
</dbReference>
<dbReference type="Proteomes" id="UP001205601">
    <property type="component" value="Unassembled WGS sequence"/>
</dbReference>
<keyword evidence="10" id="KW-1185">Reference proteome</keyword>
<feature type="active site" description="Nucleophile" evidence="7">
    <location>
        <position position="448"/>
    </location>
</feature>
<gene>
    <name evidence="9" type="ORF">N5I32_05015</name>
</gene>
<evidence type="ECO:0000256" key="6">
    <source>
        <dbReference type="ARBA" id="ARBA00023316"/>
    </source>
</evidence>
<evidence type="ECO:0000256" key="3">
    <source>
        <dbReference type="ARBA" id="ARBA00022679"/>
    </source>
</evidence>
<dbReference type="PANTHER" id="PTHR41533">
    <property type="entry name" value="L,D-TRANSPEPTIDASE HI_1667-RELATED"/>
    <property type="match status" value="1"/>
</dbReference>
<organism evidence="9 10">
    <name type="scientific">Albidovulum sediminis</name>
    <dbReference type="NCBI Taxonomy" id="3066345"/>
    <lineage>
        <taxon>Bacteria</taxon>
        <taxon>Pseudomonadati</taxon>
        <taxon>Pseudomonadota</taxon>
        <taxon>Alphaproteobacteria</taxon>
        <taxon>Rhodobacterales</taxon>
        <taxon>Paracoccaceae</taxon>
        <taxon>Albidovulum</taxon>
    </lineage>
</organism>
<evidence type="ECO:0000256" key="5">
    <source>
        <dbReference type="ARBA" id="ARBA00022984"/>
    </source>
</evidence>
<dbReference type="Pfam" id="PF20142">
    <property type="entry name" value="Scaffold"/>
    <property type="match status" value="1"/>
</dbReference>
<name>A0ABT2NJG6_9RHOB</name>
<keyword evidence="6 7" id="KW-0961">Cell wall biogenesis/degradation</keyword>